<feature type="region of interest" description="Disordered" evidence="1">
    <location>
        <begin position="121"/>
        <end position="163"/>
    </location>
</feature>
<name>A0A2I8VQT6_9EURY</name>
<keyword evidence="2" id="KW-0614">Plasmid</keyword>
<dbReference type="AlphaFoldDB" id="A0A2I8VQT6"/>
<geneLocation type="plasmid" evidence="2">
    <name>unnamed2</name>
</geneLocation>
<sequence>MTTPTPTDPFDTDSPSTTPLYSPVTATNIYHAVTDLGYPPEYVIIVARALDEFQLAISAANDGHFLLDQLAPQADRFEVLDVDRISGRTRLEDLLFFSGPYAKTILTDAIGIAMPEFEGPATGHPYPMSPSSFGVDDDHSQRAHENVTDDDPDGAGDRNENRRSRYGFADTDIDIDIDIDEALDIDFAISSLDEDRLLPGIHSQVMRAEVQQIAELSFAYYRTEPGLMNELDPVVGCTFAVRSAPHDDIVMAEPGPRTVPLPGGTRVA</sequence>
<dbReference type="EMBL" id="CP026311">
    <property type="protein sequence ID" value="AUV84278.1"/>
    <property type="molecule type" value="Genomic_DNA"/>
</dbReference>
<evidence type="ECO:0000313" key="3">
    <source>
        <dbReference type="Proteomes" id="UP000236584"/>
    </source>
</evidence>
<keyword evidence="3" id="KW-1185">Reference proteome</keyword>
<evidence type="ECO:0000256" key="1">
    <source>
        <dbReference type="SAM" id="MobiDB-lite"/>
    </source>
</evidence>
<feature type="compositionally biased region" description="Basic and acidic residues" evidence="1">
    <location>
        <begin position="136"/>
        <end position="147"/>
    </location>
</feature>
<proteinExistence type="predicted"/>
<protein>
    <submittedName>
        <fullName evidence="2">Uncharacterized protein</fullName>
    </submittedName>
</protein>
<dbReference type="RefSeq" id="WP_103427966.1">
    <property type="nucleotide sequence ID" value="NZ_CP026311.1"/>
</dbReference>
<reference evidence="2 3" key="1">
    <citation type="submission" date="2018-01" db="EMBL/GenBank/DDBJ databases">
        <title>Complete genome sequence of Salinigranum rubrum GX10T, an extremely halophilic archaeon isolated from a marine solar saltern.</title>
        <authorList>
            <person name="Han S."/>
        </authorList>
    </citation>
    <scope>NUCLEOTIDE SEQUENCE [LARGE SCALE GENOMIC DNA]</scope>
    <source>
        <strain evidence="2 3">GX10</strain>
        <plasmid evidence="3">Plasmid unnamed2</plasmid>
    </source>
</reference>
<dbReference type="OrthoDB" id="339190at2157"/>
<dbReference type="KEGG" id="srub:C2R22_22195"/>
<accession>A0A2I8VQT6</accession>
<dbReference type="Proteomes" id="UP000236584">
    <property type="component" value="Plasmid unnamed2"/>
</dbReference>
<gene>
    <name evidence="2" type="ORF">C2R22_22195</name>
</gene>
<dbReference type="GeneID" id="35594865"/>
<evidence type="ECO:0000313" key="2">
    <source>
        <dbReference type="EMBL" id="AUV84278.1"/>
    </source>
</evidence>
<organism evidence="2 3">
    <name type="scientific">Salinigranum rubrum</name>
    <dbReference type="NCBI Taxonomy" id="755307"/>
    <lineage>
        <taxon>Archaea</taxon>
        <taxon>Methanobacteriati</taxon>
        <taxon>Methanobacteriota</taxon>
        <taxon>Stenosarchaea group</taxon>
        <taxon>Halobacteria</taxon>
        <taxon>Halobacteriales</taxon>
        <taxon>Haloferacaceae</taxon>
        <taxon>Salinigranum</taxon>
    </lineage>
</organism>